<dbReference type="PRINTS" id="PR00106">
    <property type="entry name" value="DNAPOLB"/>
</dbReference>
<evidence type="ECO:0000256" key="2">
    <source>
        <dbReference type="ARBA" id="ARBA00022679"/>
    </source>
</evidence>
<evidence type="ECO:0000256" key="1">
    <source>
        <dbReference type="ARBA" id="ARBA00005755"/>
    </source>
</evidence>
<dbReference type="InterPro" id="IPR043502">
    <property type="entry name" value="DNA/RNA_pol_sf"/>
</dbReference>
<dbReference type="SUPFAM" id="SSF53098">
    <property type="entry name" value="Ribonuclease H-like"/>
    <property type="match status" value="1"/>
</dbReference>
<dbReference type="Gene3D" id="3.30.342.10">
    <property type="entry name" value="DNA Polymerase, chain B, domain 1"/>
    <property type="match status" value="1"/>
</dbReference>
<feature type="domain" description="DNA-directed DNA polymerase family B multifunctional" evidence="8">
    <location>
        <begin position="368"/>
        <end position="764"/>
    </location>
</feature>
<dbReference type="PANTHER" id="PTHR10322:SF23">
    <property type="entry name" value="DNA POLYMERASE DELTA CATALYTIC SUBUNIT"/>
    <property type="match status" value="1"/>
</dbReference>
<keyword evidence="7" id="KW-0235">DNA replication</keyword>
<gene>
    <name evidence="10" type="ORF">HC235_11835</name>
</gene>
<keyword evidence="4 7" id="KW-0239">DNA-directed DNA polymerase</keyword>
<comment type="caution">
    <text evidence="10">The sequence shown here is derived from an EMBL/GenBank/DDBJ whole genome shotgun (WGS) entry which is preliminary data.</text>
</comment>
<dbReference type="SUPFAM" id="SSF56672">
    <property type="entry name" value="DNA/RNA polymerases"/>
    <property type="match status" value="1"/>
</dbReference>
<dbReference type="InterPro" id="IPR017964">
    <property type="entry name" value="DNA-dir_DNA_pol_B_CS"/>
</dbReference>
<evidence type="ECO:0000256" key="4">
    <source>
        <dbReference type="ARBA" id="ARBA00022932"/>
    </source>
</evidence>
<dbReference type="Gene3D" id="3.30.420.10">
    <property type="entry name" value="Ribonuclease H-like superfamily/Ribonuclease H"/>
    <property type="match status" value="1"/>
</dbReference>
<evidence type="ECO:0000313" key="11">
    <source>
        <dbReference type="Proteomes" id="UP000554766"/>
    </source>
</evidence>
<feature type="domain" description="DNA-directed DNA polymerase family B exonuclease" evidence="9">
    <location>
        <begin position="110"/>
        <end position="291"/>
    </location>
</feature>
<dbReference type="RefSeq" id="WP_011901340.1">
    <property type="nucleotide sequence ID" value="NZ_JAAVJF010000006.1"/>
</dbReference>
<dbReference type="GeneID" id="5055604"/>
<name>A0A7L4PG94_9CREN</name>
<dbReference type="CDD" id="cd05781">
    <property type="entry name" value="DNA_polB_B3_exo"/>
    <property type="match status" value="1"/>
</dbReference>
<dbReference type="InterPro" id="IPR050240">
    <property type="entry name" value="DNA_pol_type-B"/>
</dbReference>
<dbReference type="GO" id="GO:0006261">
    <property type="term" value="P:DNA-templated DNA replication"/>
    <property type="evidence" value="ECO:0007669"/>
    <property type="project" value="TreeGrafter"/>
</dbReference>
<dbReference type="Pfam" id="PF03104">
    <property type="entry name" value="DNA_pol_B_exo1"/>
    <property type="match status" value="1"/>
</dbReference>
<dbReference type="CDD" id="cd05536">
    <property type="entry name" value="POLBc_B3"/>
    <property type="match status" value="1"/>
</dbReference>
<dbReference type="InterPro" id="IPR006172">
    <property type="entry name" value="DNA-dir_DNA_pol_B"/>
</dbReference>
<dbReference type="InterPro" id="IPR006133">
    <property type="entry name" value="DNA-dir_DNA_pol_B_exonuc"/>
</dbReference>
<keyword evidence="5 7" id="KW-0238">DNA-binding</keyword>
<dbReference type="Gene3D" id="1.10.132.60">
    <property type="entry name" value="DNA polymerase family B, C-terminal domain"/>
    <property type="match status" value="1"/>
</dbReference>
<keyword evidence="2 7" id="KW-0808">Transferase</keyword>
<comment type="catalytic activity">
    <reaction evidence="6 7">
        <text>DNA(n) + a 2'-deoxyribonucleoside 5'-triphosphate = DNA(n+1) + diphosphate</text>
        <dbReference type="Rhea" id="RHEA:22508"/>
        <dbReference type="Rhea" id="RHEA-COMP:17339"/>
        <dbReference type="Rhea" id="RHEA-COMP:17340"/>
        <dbReference type="ChEBI" id="CHEBI:33019"/>
        <dbReference type="ChEBI" id="CHEBI:61560"/>
        <dbReference type="ChEBI" id="CHEBI:173112"/>
        <dbReference type="EC" id="2.7.7.7"/>
    </reaction>
</comment>
<dbReference type="GO" id="GO:0000166">
    <property type="term" value="F:nucleotide binding"/>
    <property type="evidence" value="ECO:0007669"/>
    <property type="project" value="InterPro"/>
</dbReference>
<dbReference type="NCBIfam" id="TIGR00592">
    <property type="entry name" value="pol2"/>
    <property type="match status" value="1"/>
</dbReference>
<dbReference type="Gene3D" id="1.10.287.690">
    <property type="entry name" value="Helix hairpin bin"/>
    <property type="match status" value="1"/>
</dbReference>
<dbReference type="InterPro" id="IPR006134">
    <property type="entry name" value="DNA-dir_DNA_pol_B_multi_dom"/>
</dbReference>
<accession>A0A7L4PG94</accession>
<dbReference type="SMART" id="SM00486">
    <property type="entry name" value="POLBc"/>
    <property type="match status" value="1"/>
</dbReference>
<reference evidence="10 11" key="1">
    <citation type="journal article" date="2020" name="Nat. Commun.">
        <title>The structures of two archaeal type IV pili illuminate evolutionary relationships.</title>
        <authorList>
            <person name="Wang F."/>
            <person name="Baquero D.P."/>
            <person name="Su Z."/>
            <person name="Beltran L.C."/>
            <person name="Prangishvili D."/>
            <person name="Krupovic M."/>
            <person name="Egelman E.H."/>
        </authorList>
    </citation>
    <scope>NUCLEOTIDE SEQUENCE [LARGE SCALE GENOMIC DNA]</scope>
    <source>
        <strain evidence="10 11">2GA</strain>
    </source>
</reference>
<comment type="similarity">
    <text evidence="1 7">Belongs to the DNA polymerase type-B family.</text>
</comment>
<dbReference type="AlphaFoldDB" id="A0A7L4PG94"/>
<evidence type="ECO:0000256" key="5">
    <source>
        <dbReference type="ARBA" id="ARBA00023125"/>
    </source>
</evidence>
<dbReference type="InterPro" id="IPR042087">
    <property type="entry name" value="DNA_pol_B_thumb"/>
</dbReference>
<organism evidence="10 11">
    <name type="scientific">Pyrobaculum arsenaticum</name>
    <dbReference type="NCBI Taxonomy" id="121277"/>
    <lineage>
        <taxon>Archaea</taxon>
        <taxon>Thermoproteota</taxon>
        <taxon>Thermoprotei</taxon>
        <taxon>Thermoproteales</taxon>
        <taxon>Thermoproteaceae</taxon>
        <taxon>Pyrobaculum</taxon>
    </lineage>
</organism>
<evidence type="ECO:0000256" key="6">
    <source>
        <dbReference type="ARBA" id="ARBA00049244"/>
    </source>
</evidence>
<dbReference type="GO" id="GO:0003887">
    <property type="term" value="F:DNA-directed DNA polymerase activity"/>
    <property type="evidence" value="ECO:0007669"/>
    <property type="project" value="UniProtKB-KW"/>
</dbReference>
<dbReference type="EC" id="2.7.7.7" evidence="7"/>
<protein>
    <recommendedName>
        <fullName evidence="7">DNA polymerase</fullName>
        <ecNumber evidence="7">2.7.7.7</ecNumber>
    </recommendedName>
</protein>
<sequence length="786" mass="89585">MEIRVWPLDVTYSVVGGVPEVRVFGIAEGGERVVLADRSFRPYFYVDCAGCDPHAVKTHLGRTAPVEGVELVERRFLGRPRQFLKVVAKIPEDVRRLREVAFTIPGVRGVYEADIRFYMRYMIDMGVVPCSWNVAEVEVADEKLGFLPVYRVVKWGGAVEGFPPPLRVLAFDIEVYNERGTPDPARDPIVMIAVQSSDGRLEVFEASGRDDRGVLRSFVEYVRSFDPDVVVGYNSNNFDWPYLAERAKAVGVPLRVDRLGGAPQQSVYGHWSVLGRANVDLYNIVDEFPEIKLKTLDRVAEYFGVMRRDERVLIPGHKIYEYWRDPSKRPLLRQYVIDDVRSTYGLSEKLLPFLIQLSSVSGLPLDQVAAASVGNRVEWMLLRYAYGLGEVAPNREEREYEPYKGAIVLEPKPGLYGDVLVLDFSSMYPNVMMRYNLSPDTYLEPGEPDPPEGVYVAPEVGHRFRKEPPGFIPQVLRRLVTLRRAVREEMKKYQPETSEYRILDERQKALKIMANAMYGYTGWVGARWYKKEVAESVTAFARAILKDVIGYARRLGIMVIYGDTDSLFVKKGGDLEKLARYVDEKYGIEIKADKDYEKVLFTEAKKRYAGLLRDGRIDIVGFEVVRGDWSELAKEVQLKVIELILKARDLSEARQRVIKYVKDVIERLKSGKFDLDDLIIWKTLDKELGEYKAHPPHVRAALILKKKGYKVGRGTTIGYVIVKGGEKVSERSLPYILVDDLAKIDIDYYIEKQVIPAALRIAEVIGVKEGDLRAGRSEKSLLDFFE</sequence>
<dbReference type="Proteomes" id="UP000554766">
    <property type="component" value="Unassembled WGS sequence"/>
</dbReference>
<evidence type="ECO:0000259" key="9">
    <source>
        <dbReference type="Pfam" id="PF03104"/>
    </source>
</evidence>
<dbReference type="EMBL" id="JAAVJF010000006">
    <property type="protein sequence ID" value="NYR16600.1"/>
    <property type="molecule type" value="Genomic_DNA"/>
</dbReference>
<keyword evidence="3 7" id="KW-0548">Nucleotidyltransferase</keyword>
<dbReference type="InterPro" id="IPR036397">
    <property type="entry name" value="RNaseH_sf"/>
</dbReference>
<dbReference type="GO" id="GO:0003677">
    <property type="term" value="F:DNA binding"/>
    <property type="evidence" value="ECO:0007669"/>
    <property type="project" value="UniProtKB-KW"/>
</dbReference>
<dbReference type="Gene3D" id="3.90.1600.10">
    <property type="entry name" value="Palm domain of DNA polymerase"/>
    <property type="match status" value="1"/>
</dbReference>
<keyword evidence="11" id="KW-1185">Reference proteome</keyword>
<dbReference type="OMA" id="CNNCRPR"/>
<evidence type="ECO:0000256" key="7">
    <source>
        <dbReference type="RuleBase" id="RU000442"/>
    </source>
</evidence>
<dbReference type="InterPro" id="IPR023211">
    <property type="entry name" value="DNA_pol_palm_dom_sf"/>
</dbReference>
<dbReference type="PROSITE" id="PS00116">
    <property type="entry name" value="DNA_POLYMERASE_B"/>
    <property type="match status" value="1"/>
</dbReference>
<evidence type="ECO:0000259" key="8">
    <source>
        <dbReference type="Pfam" id="PF00136"/>
    </source>
</evidence>
<proteinExistence type="inferred from homology"/>
<evidence type="ECO:0000256" key="3">
    <source>
        <dbReference type="ARBA" id="ARBA00022695"/>
    </source>
</evidence>
<dbReference type="PANTHER" id="PTHR10322">
    <property type="entry name" value="DNA POLYMERASE CATALYTIC SUBUNIT"/>
    <property type="match status" value="1"/>
</dbReference>
<dbReference type="Pfam" id="PF00136">
    <property type="entry name" value="DNA_pol_B"/>
    <property type="match status" value="1"/>
</dbReference>
<dbReference type="InterPro" id="IPR012337">
    <property type="entry name" value="RNaseH-like_sf"/>
</dbReference>
<evidence type="ECO:0000313" key="10">
    <source>
        <dbReference type="EMBL" id="NYR16600.1"/>
    </source>
</evidence>